<evidence type="ECO:0000313" key="5">
    <source>
        <dbReference type="EMBL" id="CAF1498053.1"/>
    </source>
</evidence>
<organism evidence="7 9">
    <name type="scientific">Adineta steineri</name>
    <dbReference type="NCBI Taxonomy" id="433720"/>
    <lineage>
        <taxon>Eukaryota</taxon>
        <taxon>Metazoa</taxon>
        <taxon>Spiralia</taxon>
        <taxon>Gnathifera</taxon>
        <taxon>Rotifera</taxon>
        <taxon>Eurotatoria</taxon>
        <taxon>Bdelloidea</taxon>
        <taxon>Adinetida</taxon>
        <taxon>Adinetidae</taxon>
        <taxon>Adineta</taxon>
    </lineage>
</organism>
<dbReference type="Proteomes" id="UP000663881">
    <property type="component" value="Unassembled WGS sequence"/>
</dbReference>
<dbReference type="EMBL" id="CAJOAY010005415">
    <property type="protein sequence ID" value="CAF4106784.1"/>
    <property type="molecule type" value="Genomic_DNA"/>
</dbReference>
<comment type="caution">
    <text evidence="7">The sequence shown here is derived from an EMBL/GenBank/DDBJ whole genome shotgun (WGS) entry which is preliminary data.</text>
</comment>
<dbReference type="Proteomes" id="UP000663868">
    <property type="component" value="Unassembled WGS sequence"/>
</dbReference>
<evidence type="ECO:0000313" key="3">
    <source>
        <dbReference type="EMBL" id="CAF1405510.1"/>
    </source>
</evidence>
<feature type="chain" id="PRO_5036234925" evidence="2">
    <location>
        <begin position="22"/>
        <end position="168"/>
    </location>
</feature>
<protein>
    <submittedName>
        <fullName evidence="7">Uncharacterized protein</fullName>
    </submittedName>
</protein>
<dbReference type="Proteomes" id="UP000663891">
    <property type="component" value="Unassembled WGS sequence"/>
</dbReference>
<name>A0A819DDP1_9BILA</name>
<feature type="region of interest" description="Disordered" evidence="1">
    <location>
        <begin position="27"/>
        <end position="70"/>
    </location>
</feature>
<dbReference type="EMBL" id="CAJOBB010001272">
    <property type="protein sequence ID" value="CAF3833931.1"/>
    <property type="molecule type" value="Genomic_DNA"/>
</dbReference>
<dbReference type="EMBL" id="CAJNOE010001252">
    <property type="protein sequence ID" value="CAF1405528.1"/>
    <property type="molecule type" value="Genomic_DNA"/>
</dbReference>
<dbReference type="EMBL" id="CAJOBB010001272">
    <property type="protein sequence ID" value="CAF3833962.1"/>
    <property type="molecule type" value="Genomic_DNA"/>
</dbReference>
<evidence type="ECO:0000313" key="4">
    <source>
        <dbReference type="EMBL" id="CAF1405528.1"/>
    </source>
</evidence>
<evidence type="ECO:0000313" key="9">
    <source>
        <dbReference type="Proteomes" id="UP000663868"/>
    </source>
</evidence>
<keyword evidence="2" id="KW-0732">Signal</keyword>
<accession>A0A819DDP1</accession>
<evidence type="ECO:0000313" key="8">
    <source>
        <dbReference type="EMBL" id="CAF4106784.1"/>
    </source>
</evidence>
<reference evidence="7" key="1">
    <citation type="submission" date="2021-02" db="EMBL/GenBank/DDBJ databases">
        <authorList>
            <person name="Nowell W R."/>
        </authorList>
    </citation>
    <scope>NUCLEOTIDE SEQUENCE</scope>
</reference>
<feature type="signal peptide" evidence="2">
    <location>
        <begin position="1"/>
        <end position="21"/>
    </location>
</feature>
<proteinExistence type="predicted"/>
<feature type="compositionally biased region" description="Low complexity" evidence="1">
    <location>
        <begin position="38"/>
        <end position="70"/>
    </location>
</feature>
<evidence type="ECO:0000256" key="1">
    <source>
        <dbReference type="SAM" id="MobiDB-lite"/>
    </source>
</evidence>
<dbReference type="Proteomes" id="UP000663860">
    <property type="component" value="Unassembled WGS sequence"/>
</dbReference>
<sequence length="168" mass="17466">MEMSKCLCLMIIAVIVIAANASPFRERRNGGNHGNQGQGWSNGNNGQGWSNGNQGTNSYSNTQNSESSTTNNCNGAGQYCCNNADSSSNTNGRGKRSNGWSQITGYLLHPTANTNQQYTCGNTATGGASGDQYNGCEGYSQCCQGNTSSGSLILAQCSDISTSNSPSS</sequence>
<gene>
    <name evidence="3" type="ORF">IZO911_LOCUS39755</name>
    <name evidence="4" type="ORF">IZO911_LOCUS39757</name>
    <name evidence="6" type="ORF">KXQ929_LOCUS19036</name>
    <name evidence="7" type="ORF">KXQ929_LOCUS19038</name>
    <name evidence="8" type="ORF">OKA104_LOCUS35980</name>
    <name evidence="5" type="ORF">VCS650_LOCUS42088</name>
</gene>
<dbReference type="AlphaFoldDB" id="A0A819DDP1"/>
<evidence type="ECO:0000256" key="2">
    <source>
        <dbReference type="SAM" id="SignalP"/>
    </source>
</evidence>
<evidence type="ECO:0000313" key="6">
    <source>
        <dbReference type="EMBL" id="CAF3833931.1"/>
    </source>
</evidence>
<dbReference type="EMBL" id="CAJNOE010001252">
    <property type="protein sequence ID" value="CAF1405510.1"/>
    <property type="molecule type" value="Genomic_DNA"/>
</dbReference>
<dbReference type="EMBL" id="CAJNON010002050">
    <property type="protein sequence ID" value="CAF1498053.1"/>
    <property type="molecule type" value="Genomic_DNA"/>
</dbReference>
<evidence type="ECO:0000313" key="7">
    <source>
        <dbReference type="EMBL" id="CAF3833962.1"/>
    </source>
</evidence>